<reference evidence="1 2" key="1">
    <citation type="submission" date="2023-11" db="EMBL/GenBank/DDBJ databases">
        <title>Unpublished Manusciprt.</title>
        <authorList>
            <person name="Saticioglu I.B."/>
            <person name="Ay H."/>
            <person name="Ajmi N."/>
            <person name="Altun S."/>
            <person name="Duman M."/>
        </authorList>
    </citation>
    <scope>NUCLEOTIDE SEQUENCE [LARGE SCALE GENOMIC DNA]</scope>
    <source>
        <strain evidence="1 2">Fl-318</strain>
    </source>
</reference>
<name>A0ABU4RB34_9FLAO</name>
<dbReference type="RefSeq" id="WP_230002814.1">
    <property type="nucleotide sequence ID" value="NZ_CP087134.1"/>
</dbReference>
<proteinExistence type="predicted"/>
<organism evidence="1 2">
    <name type="scientific">Flavobacterium cupriresistens</name>
    <dbReference type="NCBI Taxonomy" id="2893885"/>
    <lineage>
        <taxon>Bacteria</taxon>
        <taxon>Pseudomonadati</taxon>
        <taxon>Bacteroidota</taxon>
        <taxon>Flavobacteriia</taxon>
        <taxon>Flavobacteriales</taxon>
        <taxon>Flavobacteriaceae</taxon>
        <taxon>Flavobacterium</taxon>
    </lineage>
</organism>
<dbReference type="EMBL" id="JAWXVI010000001">
    <property type="protein sequence ID" value="MDX6187726.1"/>
    <property type="molecule type" value="Genomic_DNA"/>
</dbReference>
<accession>A0ABU4RB34</accession>
<comment type="caution">
    <text evidence="1">The sequence shown here is derived from an EMBL/GenBank/DDBJ whole genome shotgun (WGS) entry which is preliminary data.</text>
</comment>
<gene>
    <name evidence="1" type="ORF">SGQ83_00040</name>
</gene>
<evidence type="ECO:0000313" key="2">
    <source>
        <dbReference type="Proteomes" id="UP001273350"/>
    </source>
</evidence>
<protein>
    <submittedName>
        <fullName evidence="1">Uncharacterized protein</fullName>
    </submittedName>
</protein>
<dbReference type="Proteomes" id="UP001273350">
    <property type="component" value="Unassembled WGS sequence"/>
</dbReference>
<keyword evidence="2" id="KW-1185">Reference proteome</keyword>
<sequence length="89" mass="10294">MEIKNLFLKVKDSLIPDGRDIRHYLINYLFKKNNAGILQYGIASLGFYNSMRDIMQTNTGRSYLSQFMKKGQMAYGYKATPAPQLSEEF</sequence>
<evidence type="ECO:0000313" key="1">
    <source>
        <dbReference type="EMBL" id="MDX6187726.1"/>
    </source>
</evidence>